<evidence type="ECO:0000313" key="3">
    <source>
        <dbReference type="Proteomes" id="UP000886520"/>
    </source>
</evidence>
<keyword evidence="3" id="KW-1185">Reference proteome</keyword>
<dbReference type="SUPFAM" id="SSF53098">
    <property type="entry name" value="Ribonuclease H-like"/>
    <property type="match status" value="1"/>
</dbReference>
<dbReference type="InterPro" id="IPR007021">
    <property type="entry name" value="DUF659"/>
</dbReference>
<accession>A0A9D4UNL5</accession>
<gene>
    <name evidence="2" type="ORF">GOP47_0015204</name>
</gene>
<sequence>MACSIYGTVFLKSVDTSGEEKSGEYIFGLLRQVICEVGPANVVQVCMDNASNCIVAGELVTNEWPSIFFTRCTCHCLDLLFEDIGKLSWVAPVLAKAIKIVAFVTRKPRVLAIFRGYSKKDLVRPAPTRFS</sequence>
<dbReference type="PANTHER" id="PTHR32166">
    <property type="entry name" value="OSJNBA0013A04.12 PROTEIN"/>
    <property type="match status" value="1"/>
</dbReference>
<name>A0A9D4UNL5_ADICA</name>
<dbReference type="AlphaFoldDB" id="A0A9D4UNL5"/>
<dbReference type="PANTHER" id="PTHR32166:SF74">
    <property type="entry name" value="OS05G0256350 PROTEIN"/>
    <property type="match status" value="1"/>
</dbReference>
<dbReference type="Pfam" id="PF04937">
    <property type="entry name" value="DUF659"/>
    <property type="match status" value="1"/>
</dbReference>
<evidence type="ECO:0000259" key="1">
    <source>
        <dbReference type="Pfam" id="PF04937"/>
    </source>
</evidence>
<proteinExistence type="predicted"/>
<dbReference type="Proteomes" id="UP000886520">
    <property type="component" value="Chromosome 14"/>
</dbReference>
<feature type="domain" description="DUF659" evidence="1">
    <location>
        <begin position="3"/>
        <end position="100"/>
    </location>
</feature>
<evidence type="ECO:0000313" key="2">
    <source>
        <dbReference type="EMBL" id="KAI5070861.1"/>
    </source>
</evidence>
<dbReference type="InterPro" id="IPR012337">
    <property type="entry name" value="RNaseH-like_sf"/>
</dbReference>
<protein>
    <recommendedName>
        <fullName evidence="1">DUF659 domain-containing protein</fullName>
    </recommendedName>
</protein>
<dbReference type="EMBL" id="JABFUD020000014">
    <property type="protein sequence ID" value="KAI5070861.1"/>
    <property type="molecule type" value="Genomic_DNA"/>
</dbReference>
<reference evidence="2" key="1">
    <citation type="submission" date="2021-01" db="EMBL/GenBank/DDBJ databases">
        <title>Adiantum capillus-veneris genome.</title>
        <authorList>
            <person name="Fang Y."/>
            <person name="Liao Q."/>
        </authorList>
    </citation>
    <scope>NUCLEOTIDE SEQUENCE</scope>
    <source>
        <strain evidence="2">H3</strain>
        <tissue evidence="2">Leaf</tissue>
    </source>
</reference>
<organism evidence="2 3">
    <name type="scientific">Adiantum capillus-veneris</name>
    <name type="common">Maidenhair fern</name>
    <dbReference type="NCBI Taxonomy" id="13818"/>
    <lineage>
        <taxon>Eukaryota</taxon>
        <taxon>Viridiplantae</taxon>
        <taxon>Streptophyta</taxon>
        <taxon>Embryophyta</taxon>
        <taxon>Tracheophyta</taxon>
        <taxon>Polypodiopsida</taxon>
        <taxon>Polypodiidae</taxon>
        <taxon>Polypodiales</taxon>
        <taxon>Pteridineae</taxon>
        <taxon>Pteridaceae</taxon>
        <taxon>Vittarioideae</taxon>
        <taxon>Adiantum</taxon>
    </lineage>
</organism>
<dbReference type="OrthoDB" id="685429at2759"/>
<comment type="caution">
    <text evidence="2">The sequence shown here is derived from an EMBL/GenBank/DDBJ whole genome shotgun (WGS) entry which is preliminary data.</text>
</comment>